<comment type="caution">
    <text evidence="2">The sequence shown here is derived from an EMBL/GenBank/DDBJ whole genome shotgun (WGS) entry which is preliminary data.</text>
</comment>
<keyword evidence="1" id="KW-1133">Transmembrane helix</keyword>
<dbReference type="RefSeq" id="WP_272091687.1">
    <property type="nucleotide sequence ID" value="NZ_JAQNDL010000004.1"/>
</dbReference>
<sequence length="202" mass="21853">MDYRLLLLVMQLQGPPAPEGPQPAVAPAPAPVDDGVALARYFEAERQYADRLGVELGQDMSRYWDDYQGDEKDRAEDRADGDDDDDSRVQSFARFIDDRYRRRLKLGGTLLGVGFAPLGVGLYIGLTLGEGGDVALVMAGIGGAAIVTGAVLLGVRGSQLRRLREIQAGLALRPGARLRWRGIGPLHDPQLRSYGASLGFAF</sequence>
<proteinExistence type="predicted"/>
<evidence type="ECO:0000313" key="3">
    <source>
        <dbReference type="Proteomes" id="UP001221686"/>
    </source>
</evidence>
<dbReference type="Proteomes" id="UP001221686">
    <property type="component" value="Unassembled WGS sequence"/>
</dbReference>
<accession>A0ABT5EC46</accession>
<reference evidence="2 3" key="1">
    <citation type="submission" date="2022-11" db="EMBL/GenBank/DDBJ databases">
        <title>Minimal conservation of predation-associated metabolite biosynthetic gene clusters underscores biosynthetic potential of Myxococcota including descriptions for ten novel species: Archangium lansinium sp. nov., Myxococcus landrumus sp. nov., Nannocystis bai.</title>
        <authorList>
            <person name="Ahearne A."/>
            <person name="Stevens C."/>
            <person name="Dowd S."/>
        </authorList>
    </citation>
    <scope>NUCLEOTIDE SEQUENCE [LARGE SCALE GENOMIC DNA]</scope>
    <source>
        <strain evidence="2 3">BB15-2</strain>
    </source>
</reference>
<name>A0ABT5EC46_9BACT</name>
<keyword evidence="3" id="KW-1185">Reference proteome</keyword>
<dbReference type="EMBL" id="JAQNDL010000004">
    <property type="protein sequence ID" value="MDC0723150.1"/>
    <property type="molecule type" value="Genomic_DNA"/>
</dbReference>
<feature type="transmembrane region" description="Helical" evidence="1">
    <location>
        <begin position="109"/>
        <end position="128"/>
    </location>
</feature>
<protein>
    <submittedName>
        <fullName evidence="2">Uncharacterized protein</fullName>
    </submittedName>
</protein>
<feature type="transmembrane region" description="Helical" evidence="1">
    <location>
        <begin position="134"/>
        <end position="155"/>
    </location>
</feature>
<evidence type="ECO:0000313" key="2">
    <source>
        <dbReference type="EMBL" id="MDC0723150.1"/>
    </source>
</evidence>
<organism evidence="2 3">
    <name type="scientific">Nannocystis bainbridge</name>
    <dbReference type="NCBI Taxonomy" id="2995303"/>
    <lineage>
        <taxon>Bacteria</taxon>
        <taxon>Pseudomonadati</taxon>
        <taxon>Myxococcota</taxon>
        <taxon>Polyangia</taxon>
        <taxon>Nannocystales</taxon>
        <taxon>Nannocystaceae</taxon>
        <taxon>Nannocystis</taxon>
    </lineage>
</organism>
<keyword evidence="1" id="KW-0812">Transmembrane</keyword>
<keyword evidence="1" id="KW-0472">Membrane</keyword>
<evidence type="ECO:0000256" key="1">
    <source>
        <dbReference type="SAM" id="Phobius"/>
    </source>
</evidence>
<gene>
    <name evidence="2" type="ORF">POL25_40055</name>
</gene>